<comment type="caution">
    <text evidence="5">The sequence shown here is derived from an EMBL/GenBank/DDBJ whole genome shotgun (WGS) entry which is preliminary data.</text>
</comment>
<feature type="domain" description="Flavodoxin-like" evidence="4">
    <location>
        <begin position="5"/>
        <end position="181"/>
    </location>
</feature>
<gene>
    <name evidence="5" type="ORF">EIK76_02830</name>
</gene>
<dbReference type="Pfam" id="PF03358">
    <property type="entry name" value="FMN_red"/>
    <property type="match status" value="1"/>
</dbReference>
<dbReference type="SUPFAM" id="SSF52218">
    <property type="entry name" value="Flavoproteins"/>
    <property type="match status" value="1"/>
</dbReference>
<reference evidence="5 6" key="1">
    <citation type="submission" date="2018-11" db="EMBL/GenBank/DDBJ databases">
        <title>Draft genome analysis of Rheinheimera mesophila isolated from an industrial waste site.</title>
        <authorList>
            <person name="Yu Q."/>
            <person name="Qi Y."/>
            <person name="Zhang H."/>
            <person name="Lu Y."/>
            <person name="Pu J."/>
        </authorList>
    </citation>
    <scope>NUCLEOTIDE SEQUENCE [LARGE SCALE GENOMIC DNA]</scope>
    <source>
        <strain evidence="5 6">IITR13</strain>
    </source>
</reference>
<dbReference type="PROSITE" id="PS50902">
    <property type="entry name" value="FLAVODOXIN_LIKE"/>
    <property type="match status" value="1"/>
</dbReference>
<evidence type="ECO:0000256" key="3">
    <source>
        <dbReference type="ARBA" id="ARBA00022643"/>
    </source>
</evidence>
<dbReference type="PANTHER" id="PTHR30546">
    <property type="entry name" value="FLAVODOXIN-RELATED PROTEIN WRBA-RELATED"/>
    <property type="match status" value="1"/>
</dbReference>
<name>A0A3P3QR94_9GAMM</name>
<keyword evidence="6" id="KW-1185">Reference proteome</keyword>
<evidence type="ECO:0000259" key="4">
    <source>
        <dbReference type="PROSITE" id="PS50902"/>
    </source>
</evidence>
<organism evidence="5 6">
    <name type="scientific">Rheinheimera mesophila</name>
    <dbReference type="NCBI Taxonomy" id="1547515"/>
    <lineage>
        <taxon>Bacteria</taxon>
        <taxon>Pseudomonadati</taxon>
        <taxon>Pseudomonadota</taxon>
        <taxon>Gammaproteobacteria</taxon>
        <taxon>Chromatiales</taxon>
        <taxon>Chromatiaceae</taxon>
        <taxon>Rheinheimera</taxon>
    </lineage>
</organism>
<accession>A0A3P3QR94</accession>
<sequence>MKVQLLIVYYSRHGSVAALAEKIAIGAQQVGAEVNIRTVPALDGSVFGLHPQLTEQDLLEADGFAFGSPVRFGNMAAPLKAFWDSTSNLWIKGALMDKPAGVFTSSGSMHGGNEANLLSMMLPLLHHGMLILGLPYSEPELHHTQTGGTPYGPSHVSGLAGANQLTKDEHQLAIQFGKRLALAAIALKTSGFTTL</sequence>
<dbReference type="RefSeq" id="WP_046519316.1">
    <property type="nucleotide sequence ID" value="NZ_LAVS01000010.1"/>
</dbReference>
<dbReference type="InterPro" id="IPR010089">
    <property type="entry name" value="Flavoprotein_WrbA-like"/>
</dbReference>
<dbReference type="EMBL" id="RRCF01000001">
    <property type="protein sequence ID" value="RRJ23039.1"/>
    <property type="molecule type" value="Genomic_DNA"/>
</dbReference>
<evidence type="ECO:0000256" key="1">
    <source>
        <dbReference type="ARBA" id="ARBA00006961"/>
    </source>
</evidence>
<evidence type="ECO:0000313" key="6">
    <source>
        <dbReference type="Proteomes" id="UP000276260"/>
    </source>
</evidence>
<keyword evidence="2" id="KW-0285">Flavoprotein</keyword>
<dbReference type="InterPro" id="IPR005025">
    <property type="entry name" value="FMN_Rdtase-like_dom"/>
</dbReference>
<dbReference type="GO" id="GO:0010181">
    <property type="term" value="F:FMN binding"/>
    <property type="evidence" value="ECO:0007669"/>
    <property type="project" value="InterPro"/>
</dbReference>
<evidence type="ECO:0000256" key="2">
    <source>
        <dbReference type="ARBA" id="ARBA00022630"/>
    </source>
</evidence>
<dbReference type="AlphaFoldDB" id="A0A3P3QR94"/>
<dbReference type="Proteomes" id="UP000276260">
    <property type="component" value="Unassembled WGS sequence"/>
</dbReference>
<dbReference type="NCBIfam" id="TIGR01755">
    <property type="entry name" value="flav_wrbA"/>
    <property type="match status" value="1"/>
</dbReference>
<dbReference type="InterPro" id="IPR008254">
    <property type="entry name" value="Flavodoxin/NO_synth"/>
</dbReference>
<dbReference type="Gene3D" id="3.40.50.360">
    <property type="match status" value="1"/>
</dbReference>
<dbReference type="InterPro" id="IPR029039">
    <property type="entry name" value="Flavoprotein-like_sf"/>
</dbReference>
<keyword evidence="3" id="KW-0288">FMN</keyword>
<dbReference type="GO" id="GO:0016020">
    <property type="term" value="C:membrane"/>
    <property type="evidence" value="ECO:0007669"/>
    <property type="project" value="TreeGrafter"/>
</dbReference>
<protein>
    <submittedName>
        <fullName evidence="5">NAD(P)H:quinone oxidoreductase</fullName>
    </submittedName>
</protein>
<dbReference type="GO" id="GO:0003955">
    <property type="term" value="F:NAD(P)H dehydrogenase (quinone) activity"/>
    <property type="evidence" value="ECO:0007669"/>
    <property type="project" value="InterPro"/>
</dbReference>
<comment type="similarity">
    <text evidence="1">Belongs to the WrbA family.</text>
</comment>
<dbReference type="FunFam" id="3.40.50.360:FF:000001">
    <property type="entry name" value="NAD(P)H dehydrogenase (Quinone) FQR1-like"/>
    <property type="match status" value="1"/>
</dbReference>
<dbReference type="NCBIfam" id="NF002999">
    <property type="entry name" value="PRK03767.1"/>
    <property type="match status" value="1"/>
</dbReference>
<evidence type="ECO:0000313" key="5">
    <source>
        <dbReference type="EMBL" id="RRJ23039.1"/>
    </source>
</evidence>
<proteinExistence type="inferred from homology"/>
<dbReference type="OrthoDB" id="9801479at2"/>
<dbReference type="PANTHER" id="PTHR30546:SF23">
    <property type="entry name" value="FLAVOPROTEIN-LIKE PROTEIN YCP4-RELATED"/>
    <property type="match status" value="1"/>
</dbReference>